<gene>
    <name evidence="2" type="ORF">BN2614_LOCUS2</name>
</gene>
<comment type="caution">
    <text evidence="2">The sequence shown here is derived from an EMBL/GenBank/DDBJ whole genome shotgun (WGS) entry which is preliminary data.</text>
</comment>
<sequence>MRLLCGCYRNPSTGNKARFQNPHQRPPEGYPQAKLCVHNGH</sequence>
<evidence type="ECO:0000313" key="2">
    <source>
        <dbReference type="EMBL" id="VCW98377.1"/>
    </source>
</evidence>
<accession>A0A9X9LXC9</accession>
<proteinExistence type="predicted"/>
<dbReference type="AlphaFoldDB" id="A0A9X9LXC9"/>
<feature type="region of interest" description="Disordered" evidence="1">
    <location>
        <begin position="10"/>
        <end position="41"/>
    </location>
</feature>
<reference evidence="2 3" key="1">
    <citation type="submission" date="2018-10" db="EMBL/GenBank/DDBJ databases">
        <authorList>
            <person name="Ekblom R."/>
            <person name="Jareborg N."/>
        </authorList>
    </citation>
    <scope>NUCLEOTIDE SEQUENCE [LARGE SCALE GENOMIC DNA]</scope>
    <source>
        <tissue evidence="2">Muscle</tissue>
    </source>
</reference>
<name>A0A9X9LXC9_GULGU</name>
<dbReference type="Proteomes" id="UP000269945">
    <property type="component" value="Unassembled WGS sequence"/>
</dbReference>
<organism evidence="2 3">
    <name type="scientific">Gulo gulo</name>
    <name type="common">Wolverine</name>
    <name type="synonym">Gluton</name>
    <dbReference type="NCBI Taxonomy" id="48420"/>
    <lineage>
        <taxon>Eukaryota</taxon>
        <taxon>Metazoa</taxon>
        <taxon>Chordata</taxon>
        <taxon>Craniata</taxon>
        <taxon>Vertebrata</taxon>
        <taxon>Euteleostomi</taxon>
        <taxon>Mammalia</taxon>
        <taxon>Eutheria</taxon>
        <taxon>Laurasiatheria</taxon>
        <taxon>Carnivora</taxon>
        <taxon>Caniformia</taxon>
        <taxon>Musteloidea</taxon>
        <taxon>Mustelidae</taxon>
        <taxon>Guloninae</taxon>
        <taxon>Gulo</taxon>
    </lineage>
</organism>
<keyword evidence="3" id="KW-1185">Reference proteome</keyword>
<evidence type="ECO:0000313" key="3">
    <source>
        <dbReference type="Proteomes" id="UP000269945"/>
    </source>
</evidence>
<evidence type="ECO:0000256" key="1">
    <source>
        <dbReference type="SAM" id="MobiDB-lite"/>
    </source>
</evidence>
<protein>
    <submittedName>
        <fullName evidence="2">Uncharacterized protein</fullName>
    </submittedName>
</protein>
<dbReference type="EMBL" id="CYRY02025385">
    <property type="protein sequence ID" value="VCW98377.1"/>
    <property type="molecule type" value="Genomic_DNA"/>
</dbReference>